<dbReference type="InterPro" id="IPR001266">
    <property type="entry name" value="Ribosomal_eS19"/>
</dbReference>
<feature type="compositionally biased region" description="Basic and acidic residues" evidence="4">
    <location>
        <begin position="118"/>
        <end position="146"/>
    </location>
</feature>
<sequence length="166" mass="18289">MAATAKTVKDVQSHEFVKAYAAHLKRTGKIELPPWHDLVKTAAYKELCPFDADWYYVRAASIARHIYLRGGVGVGGLKKRFGGKSNRGVRPGHYAKASGSVQRHVMQQLEALKILEKHPNGGRRITSDGQRDLDRIAGRIEDRKEPSPIALIQPAAPTPAEEETAA</sequence>
<dbReference type="Proteomes" id="UP000054558">
    <property type="component" value="Unassembled WGS sequence"/>
</dbReference>
<reference evidence="5 6" key="1">
    <citation type="journal article" date="2014" name="Nat. Commun.">
        <title>Klebsormidium flaccidum genome reveals primary factors for plant terrestrial adaptation.</title>
        <authorList>
            <person name="Hori K."/>
            <person name="Maruyama F."/>
            <person name="Fujisawa T."/>
            <person name="Togashi T."/>
            <person name="Yamamoto N."/>
            <person name="Seo M."/>
            <person name="Sato S."/>
            <person name="Yamada T."/>
            <person name="Mori H."/>
            <person name="Tajima N."/>
            <person name="Moriyama T."/>
            <person name="Ikeuchi M."/>
            <person name="Watanabe M."/>
            <person name="Wada H."/>
            <person name="Kobayashi K."/>
            <person name="Saito M."/>
            <person name="Masuda T."/>
            <person name="Sasaki-Sekimoto Y."/>
            <person name="Mashiguchi K."/>
            <person name="Awai K."/>
            <person name="Shimojima M."/>
            <person name="Masuda S."/>
            <person name="Iwai M."/>
            <person name="Nobusawa T."/>
            <person name="Narise T."/>
            <person name="Kondo S."/>
            <person name="Saito H."/>
            <person name="Sato R."/>
            <person name="Murakawa M."/>
            <person name="Ihara Y."/>
            <person name="Oshima-Yamada Y."/>
            <person name="Ohtaka K."/>
            <person name="Satoh M."/>
            <person name="Sonobe K."/>
            <person name="Ishii M."/>
            <person name="Ohtani R."/>
            <person name="Kanamori-Sato M."/>
            <person name="Honoki R."/>
            <person name="Miyazaki D."/>
            <person name="Mochizuki H."/>
            <person name="Umetsu J."/>
            <person name="Higashi K."/>
            <person name="Shibata D."/>
            <person name="Kamiya Y."/>
            <person name="Sato N."/>
            <person name="Nakamura Y."/>
            <person name="Tabata S."/>
            <person name="Ida S."/>
            <person name="Kurokawa K."/>
            <person name="Ohta H."/>
        </authorList>
    </citation>
    <scope>NUCLEOTIDE SEQUENCE [LARGE SCALE GENOMIC DNA]</scope>
    <source>
        <strain evidence="5 6">NIES-2285</strain>
    </source>
</reference>
<dbReference type="PANTHER" id="PTHR11710:SF0">
    <property type="entry name" value="40S RIBOSOMAL PROTEIN S19"/>
    <property type="match status" value="1"/>
</dbReference>
<proteinExistence type="inferred from homology"/>
<organism evidence="5 6">
    <name type="scientific">Klebsormidium nitens</name>
    <name type="common">Green alga</name>
    <name type="synonym">Ulothrix nitens</name>
    <dbReference type="NCBI Taxonomy" id="105231"/>
    <lineage>
        <taxon>Eukaryota</taxon>
        <taxon>Viridiplantae</taxon>
        <taxon>Streptophyta</taxon>
        <taxon>Klebsormidiophyceae</taxon>
        <taxon>Klebsormidiales</taxon>
        <taxon>Klebsormidiaceae</taxon>
        <taxon>Klebsormidium</taxon>
    </lineage>
</organism>
<dbReference type="EMBL" id="DF236984">
    <property type="protein sequence ID" value="GAQ79672.1"/>
    <property type="molecule type" value="Genomic_DNA"/>
</dbReference>
<dbReference type="InterPro" id="IPR036388">
    <property type="entry name" value="WH-like_DNA-bd_sf"/>
</dbReference>
<dbReference type="OMA" id="WAPFVKT"/>
<dbReference type="PANTHER" id="PTHR11710">
    <property type="entry name" value="40S RIBOSOMAL PROTEIN S19"/>
    <property type="match status" value="1"/>
</dbReference>
<dbReference type="GO" id="GO:0003723">
    <property type="term" value="F:RNA binding"/>
    <property type="evidence" value="ECO:0000318"/>
    <property type="project" value="GO_Central"/>
</dbReference>
<name>A0A1Y1HPG8_KLENI</name>
<comment type="similarity">
    <text evidence="1">Belongs to the eukaryotic ribosomal protein eS19 family.</text>
</comment>
<evidence type="ECO:0000313" key="5">
    <source>
        <dbReference type="EMBL" id="GAQ79672.1"/>
    </source>
</evidence>
<dbReference type="GO" id="GO:0022627">
    <property type="term" value="C:cytosolic small ribosomal subunit"/>
    <property type="evidence" value="ECO:0000318"/>
    <property type="project" value="GO_Central"/>
</dbReference>
<dbReference type="SUPFAM" id="SSF46785">
    <property type="entry name" value="Winged helix' DNA-binding domain"/>
    <property type="match status" value="1"/>
</dbReference>
<accession>A0A1Y1HPG8</accession>
<feature type="region of interest" description="Disordered" evidence="4">
    <location>
        <begin position="118"/>
        <end position="166"/>
    </location>
</feature>
<protein>
    <submittedName>
        <fullName evidence="5">40S ribosomal protein S19</fullName>
    </submittedName>
</protein>
<dbReference type="GO" id="GO:0000028">
    <property type="term" value="P:ribosomal small subunit assembly"/>
    <property type="evidence" value="ECO:0000318"/>
    <property type="project" value="GO_Central"/>
</dbReference>
<dbReference type="FunFam" id="1.10.10.10:FF:000118">
    <property type="entry name" value="40S ribosomal protein S19"/>
    <property type="match status" value="1"/>
</dbReference>
<dbReference type="InterPro" id="IPR036390">
    <property type="entry name" value="WH_DNA-bd_sf"/>
</dbReference>
<dbReference type="GO" id="GO:0003735">
    <property type="term" value="F:structural constituent of ribosome"/>
    <property type="evidence" value="ECO:0000318"/>
    <property type="project" value="GO_Central"/>
</dbReference>
<evidence type="ECO:0000256" key="4">
    <source>
        <dbReference type="SAM" id="MobiDB-lite"/>
    </source>
</evidence>
<dbReference type="GO" id="GO:0006412">
    <property type="term" value="P:translation"/>
    <property type="evidence" value="ECO:0007669"/>
    <property type="project" value="InterPro"/>
</dbReference>
<dbReference type="STRING" id="105231.A0A1Y1HPG8"/>
<keyword evidence="3" id="KW-0687">Ribonucleoprotein</keyword>
<keyword evidence="6" id="KW-1185">Reference proteome</keyword>
<dbReference type="Gene3D" id="1.10.10.10">
    <property type="entry name" value="Winged helix-like DNA-binding domain superfamily/Winged helix DNA-binding domain"/>
    <property type="match status" value="1"/>
</dbReference>
<evidence type="ECO:0000256" key="3">
    <source>
        <dbReference type="ARBA" id="ARBA00023274"/>
    </source>
</evidence>
<dbReference type="OrthoDB" id="428974at2759"/>
<gene>
    <name evidence="5" type="ORF">KFL_000350260</name>
</gene>
<evidence type="ECO:0000256" key="1">
    <source>
        <dbReference type="ARBA" id="ARBA00010014"/>
    </source>
</evidence>
<dbReference type="SMART" id="SM01413">
    <property type="entry name" value="Ribosomal_S19e"/>
    <property type="match status" value="1"/>
</dbReference>
<evidence type="ECO:0000313" key="6">
    <source>
        <dbReference type="Proteomes" id="UP000054558"/>
    </source>
</evidence>
<dbReference type="AlphaFoldDB" id="A0A1Y1HPG8"/>
<evidence type="ECO:0000256" key="2">
    <source>
        <dbReference type="ARBA" id="ARBA00022980"/>
    </source>
</evidence>
<dbReference type="Pfam" id="PF01090">
    <property type="entry name" value="Ribosomal_S19e"/>
    <property type="match status" value="1"/>
</dbReference>
<keyword evidence="2 5" id="KW-0689">Ribosomal protein</keyword>